<feature type="transmembrane region" description="Helical" evidence="2">
    <location>
        <begin position="29"/>
        <end position="52"/>
    </location>
</feature>
<dbReference type="Proteomes" id="UP000827889">
    <property type="component" value="Chromosome 10"/>
</dbReference>
<dbReference type="GO" id="GO:0016567">
    <property type="term" value="P:protein ubiquitination"/>
    <property type="evidence" value="ECO:0007669"/>
    <property type="project" value="UniProtKB-UniPathway"/>
</dbReference>
<evidence type="ECO:0000313" key="5">
    <source>
        <dbReference type="RefSeq" id="XP_030529022.1"/>
    </source>
</evidence>
<name>A0A8B8P2G0_9MYRT</name>
<dbReference type="PROSITE" id="PS50089">
    <property type="entry name" value="ZF_RING_2"/>
    <property type="match status" value="1"/>
</dbReference>
<keyword evidence="2" id="KW-0472">Membrane</keyword>
<evidence type="ECO:0000256" key="2">
    <source>
        <dbReference type="SAM" id="Phobius"/>
    </source>
</evidence>
<dbReference type="GeneID" id="115739869"/>
<dbReference type="Gene3D" id="3.30.40.10">
    <property type="entry name" value="Zinc/RING finger domain, C3HC4 (zinc finger)"/>
    <property type="match status" value="1"/>
</dbReference>
<dbReference type="SUPFAM" id="SSF57850">
    <property type="entry name" value="RING/U-box"/>
    <property type="match status" value="1"/>
</dbReference>
<dbReference type="GO" id="GO:0008270">
    <property type="term" value="F:zinc ion binding"/>
    <property type="evidence" value="ECO:0007669"/>
    <property type="project" value="UniProtKB-KW"/>
</dbReference>
<accession>A0A8B8P2G0</accession>
<proteinExistence type="predicted"/>
<dbReference type="UniPathway" id="UPA00143"/>
<keyword evidence="1" id="KW-0479">Metal-binding</keyword>
<reference evidence="5" key="1">
    <citation type="submission" date="2025-08" db="UniProtKB">
        <authorList>
            <consortium name="RefSeq"/>
        </authorList>
    </citation>
    <scope>IDENTIFICATION</scope>
    <source>
        <tissue evidence="5">Leaf</tissue>
    </source>
</reference>
<dbReference type="KEGG" id="rarg:115739869"/>
<keyword evidence="1" id="KW-0862">Zinc</keyword>
<evidence type="ECO:0000256" key="1">
    <source>
        <dbReference type="PROSITE-ProRule" id="PRU00175"/>
    </source>
</evidence>
<dbReference type="InterPro" id="IPR001841">
    <property type="entry name" value="Znf_RING"/>
</dbReference>
<gene>
    <name evidence="5" type="primary">LOC115739869</name>
</gene>
<keyword evidence="2" id="KW-1133">Transmembrane helix</keyword>
<organism evidence="4 5">
    <name type="scientific">Rhodamnia argentea</name>
    <dbReference type="NCBI Taxonomy" id="178133"/>
    <lineage>
        <taxon>Eukaryota</taxon>
        <taxon>Viridiplantae</taxon>
        <taxon>Streptophyta</taxon>
        <taxon>Embryophyta</taxon>
        <taxon>Tracheophyta</taxon>
        <taxon>Spermatophyta</taxon>
        <taxon>Magnoliopsida</taxon>
        <taxon>eudicotyledons</taxon>
        <taxon>Gunneridae</taxon>
        <taxon>Pentapetalae</taxon>
        <taxon>rosids</taxon>
        <taxon>malvids</taxon>
        <taxon>Myrtales</taxon>
        <taxon>Myrtaceae</taxon>
        <taxon>Myrtoideae</taxon>
        <taxon>Myrteae</taxon>
        <taxon>Australasian group</taxon>
        <taxon>Rhodamnia</taxon>
    </lineage>
</organism>
<dbReference type="InterPro" id="IPR013083">
    <property type="entry name" value="Znf_RING/FYVE/PHD"/>
</dbReference>
<dbReference type="Pfam" id="PF13639">
    <property type="entry name" value="zf-RING_2"/>
    <property type="match status" value="1"/>
</dbReference>
<protein>
    <submittedName>
        <fullName evidence="5">RING-H2 finger protein ATL33-like</fullName>
    </submittedName>
</protein>
<feature type="domain" description="RING-type" evidence="3">
    <location>
        <begin position="105"/>
        <end position="148"/>
    </location>
</feature>
<dbReference type="RefSeq" id="XP_030529022.1">
    <property type="nucleotide sequence ID" value="XM_030673162.2"/>
</dbReference>
<dbReference type="AlphaFoldDB" id="A0A8B8P2G0"/>
<dbReference type="PANTHER" id="PTHR45676:SF88">
    <property type="entry name" value="RING-H2 FINGER PROTEIN ATL33"/>
    <property type="match status" value="1"/>
</dbReference>
<sequence length="185" mass="19707">MANPPTFLFIPPPLPPFPPDSPSDDLSPLGLVLGFITFITIPVLIYTIVFGVKCPPLPLRRSRQSSGTYSVEISSVDGEGGAVAPPEVNHEKESGRAADVVGGECPVCLSALSEGGEEIKRLSVCTHAFHSTCIDMWLESHSNCPVCRATIAVKKPNNPAPPPPPPTAAREVFRHQGRQHAADLV</sequence>
<evidence type="ECO:0000259" key="3">
    <source>
        <dbReference type="PROSITE" id="PS50089"/>
    </source>
</evidence>
<evidence type="ECO:0000313" key="4">
    <source>
        <dbReference type="Proteomes" id="UP000827889"/>
    </source>
</evidence>
<dbReference type="OrthoDB" id="8062037at2759"/>
<keyword evidence="1" id="KW-0863">Zinc-finger</keyword>
<dbReference type="SMART" id="SM00184">
    <property type="entry name" value="RING"/>
    <property type="match status" value="1"/>
</dbReference>
<dbReference type="PANTHER" id="PTHR45676">
    <property type="entry name" value="RING-H2 FINGER PROTEIN ATL51-RELATED"/>
    <property type="match status" value="1"/>
</dbReference>
<keyword evidence="2" id="KW-0812">Transmembrane</keyword>
<keyword evidence="4" id="KW-1185">Reference proteome</keyword>